<dbReference type="InterPro" id="IPR035994">
    <property type="entry name" value="Nucleoside_phosphorylase_sf"/>
</dbReference>
<comment type="caution">
    <text evidence="4">The sequence shown here is derived from an EMBL/GenBank/DDBJ whole genome shotgun (WGS) entry which is preliminary data.</text>
</comment>
<organism evidence="4 5">
    <name type="scientific">Actinomadura algeriensis</name>
    <dbReference type="NCBI Taxonomy" id="1679523"/>
    <lineage>
        <taxon>Bacteria</taxon>
        <taxon>Bacillati</taxon>
        <taxon>Actinomycetota</taxon>
        <taxon>Actinomycetes</taxon>
        <taxon>Streptosporangiales</taxon>
        <taxon>Thermomonosporaceae</taxon>
        <taxon>Actinomadura</taxon>
    </lineage>
</organism>
<proteinExistence type="predicted"/>
<accession>A0ABR9JRP6</accession>
<evidence type="ECO:0000256" key="1">
    <source>
        <dbReference type="SAM" id="MobiDB-lite"/>
    </source>
</evidence>
<evidence type="ECO:0000259" key="2">
    <source>
        <dbReference type="Pfam" id="PF01048"/>
    </source>
</evidence>
<feature type="domain" description="Orc1-like AAA ATPase" evidence="3">
    <location>
        <begin position="295"/>
        <end position="414"/>
    </location>
</feature>
<dbReference type="Pfam" id="PF01048">
    <property type="entry name" value="PNP_UDP_1"/>
    <property type="match status" value="1"/>
</dbReference>
<protein>
    <submittedName>
        <fullName evidence="4">Nucleoside phosphorylase</fullName>
    </submittedName>
</protein>
<feature type="region of interest" description="Disordered" evidence="1">
    <location>
        <begin position="260"/>
        <end position="283"/>
    </location>
</feature>
<dbReference type="InterPro" id="IPR041664">
    <property type="entry name" value="AAA_16"/>
</dbReference>
<dbReference type="Pfam" id="PF13191">
    <property type="entry name" value="AAA_16"/>
    <property type="match status" value="1"/>
</dbReference>
<dbReference type="Proteomes" id="UP000627838">
    <property type="component" value="Unassembled WGS sequence"/>
</dbReference>
<dbReference type="SUPFAM" id="SSF52540">
    <property type="entry name" value="P-loop containing nucleoside triphosphate hydrolases"/>
    <property type="match status" value="1"/>
</dbReference>
<dbReference type="PANTHER" id="PTHR46832">
    <property type="entry name" value="5'-METHYLTHIOADENOSINE/S-ADENOSYLHOMOCYSTEINE NUCLEOSIDASE"/>
    <property type="match status" value="1"/>
</dbReference>
<evidence type="ECO:0000313" key="4">
    <source>
        <dbReference type="EMBL" id="MBE1533158.1"/>
    </source>
</evidence>
<evidence type="ECO:0000259" key="3">
    <source>
        <dbReference type="Pfam" id="PF13191"/>
    </source>
</evidence>
<sequence length="651" mass="70089">MGRTPAGTERRLRALVLTALRVEYRAMRAHLTDLGEREHRTGTRFEVGRLRGAECEIALVQVGRGNVRAGVIAERIIESFRPDLVLCAGVAGALHDDLRLGDVVVATRVDAYQGGTAAEDFLARPQTWAAPYRLEELARSVDLYGGWQDGPGATGGDEPVADTGVHFRPIAAGDVVLDGRDSALFGQLRLHNNDAAAIDMEDAGIAHAAHLNDVPALVIRGISDRADGHKEEADRAGWQRRAAVAAAAFGAALLAHGHDSAAGSGGADPVPADPGEPPRPGTPQLAYLQEKTSGFVGRESAFAEFRSFLDEHPSGHLIVEGLPGVGKTSLLAAEVMRNGWPAHFNIAAQRINDPAAFLSGLHAQLADRHGVRLPPPGAGDDLDGRYLGRLLEETADRLPRDGRLVVVIDALDEVAHVQPGANALFIPTVLPAGLYMLVSRRSRTAPLQIDGASAVVDLMDRPDESRRDMERFVRNSLTRPELAARITGASERERAVSSLLDRSELNFMYLVYVLRDIEYGRMRPDDLSSLPAGLTRYYERHLEQMLASGGAALSLRTIYALAAIREPIPASLLAGVVRVSELRVVRLLADWAQFLHISSAAGASTYGFYHQGFCDFLLRNDTIRAAGVDMAEISSMVGHRLIASLGLDLDG</sequence>
<evidence type="ECO:0000313" key="5">
    <source>
        <dbReference type="Proteomes" id="UP000627838"/>
    </source>
</evidence>
<dbReference type="SUPFAM" id="SSF53167">
    <property type="entry name" value="Purine and uridine phosphorylases"/>
    <property type="match status" value="1"/>
</dbReference>
<name>A0ABR9JRP6_9ACTN</name>
<feature type="compositionally biased region" description="Pro residues" evidence="1">
    <location>
        <begin position="271"/>
        <end position="281"/>
    </location>
</feature>
<dbReference type="InterPro" id="IPR027417">
    <property type="entry name" value="P-loop_NTPase"/>
</dbReference>
<dbReference type="PANTHER" id="PTHR46832:SF1">
    <property type="entry name" value="5'-METHYLTHIOADENOSINE_S-ADENOSYLHOMOCYSTEINE NUCLEOSIDASE"/>
    <property type="match status" value="1"/>
</dbReference>
<dbReference type="Gene3D" id="3.40.50.300">
    <property type="entry name" value="P-loop containing nucleotide triphosphate hydrolases"/>
    <property type="match status" value="1"/>
</dbReference>
<dbReference type="CDD" id="cd09008">
    <property type="entry name" value="MTAN"/>
    <property type="match status" value="1"/>
</dbReference>
<feature type="domain" description="Nucleoside phosphorylase" evidence="2">
    <location>
        <begin position="15"/>
        <end position="254"/>
    </location>
</feature>
<keyword evidence="5" id="KW-1185">Reference proteome</keyword>
<dbReference type="RefSeq" id="WP_192759754.1">
    <property type="nucleotide sequence ID" value="NZ_JADBDZ010000001.1"/>
</dbReference>
<dbReference type="InterPro" id="IPR000845">
    <property type="entry name" value="Nucleoside_phosphorylase_d"/>
</dbReference>
<gene>
    <name evidence="4" type="ORF">H4W34_002991</name>
</gene>
<dbReference type="Gene3D" id="3.40.50.1580">
    <property type="entry name" value="Nucleoside phosphorylase domain"/>
    <property type="match status" value="1"/>
</dbReference>
<dbReference type="EMBL" id="JADBDZ010000001">
    <property type="protein sequence ID" value="MBE1533158.1"/>
    <property type="molecule type" value="Genomic_DNA"/>
</dbReference>
<reference evidence="4 5" key="1">
    <citation type="submission" date="2020-10" db="EMBL/GenBank/DDBJ databases">
        <title>Sequencing the genomes of 1000 actinobacteria strains.</title>
        <authorList>
            <person name="Klenk H.-P."/>
        </authorList>
    </citation>
    <scope>NUCLEOTIDE SEQUENCE [LARGE SCALE GENOMIC DNA]</scope>
    <source>
        <strain evidence="4 5">DSM 46744</strain>
    </source>
</reference>